<dbReference type="Pfam" id="PF13444">
    <property type="entry name" value="Acetyltransf_5"/>
    <property type="match status" value="1"/>
</dbReference>
<accession>A0A1H6MBT5</accession>
<organism evidence="7 8">
    <name type="scientific">Akkermansia glycaniphila</name>
    <dbReference type="NCBI Taxonomy" id="1679444"/>
    <lineage>
        <taxon>Bacteria</taxon>
        <taxon>Pseudomonadati</taxon>
        <taxon>Verrucomicrobiota</taxon>
        <taxon>Verrucomicrobiia</taxon>
        <taxon>Verrucomicrobiales</taxon>
        <taxon>Akkermansiaceae</taxon>
        <taxon>Akkermansia</taxon>
    </lineage>
</organism>
<dbReference type="SUPFAM" id="SSF55729">
    <property type="entry name" value="Acyl-CoA N-acyltransferases (Nat)"/>
    <property type="match status" value="1"/>
</dbReference>
<dbReference type="EMBL" id="LT629973">
    <property type="protein sequence ID" value="SEH98960.1"/>
    <property type="molecule type" value="Genomic_DNA"/>
</dbReference>
<dbReference type="AlphaFoldDB" id="A0A1H6MBT5"/>
<feature type="domain" description="Putative acyltransferase ACT14924-like acyltransferase" evidence="6">
    <location>
        <begin position="77"/>
        <end position="275"/>
    </location>
</feature>
<comment type="pathway">
    <text evidence="1">Lipid metabolism.</text>
</comment>
<keyword evidence="5 7" id="KW-0012">Acyltransferase</keyword>
<dbReference type="PANTHER" id="PTHR37323">
    <property type="entry name" value="GCN5-RELATED N-ACETYLTRANSFERASE"/>
    <property type="match status" value="1"/>
</dbReference>
<dbReference type="RefSeq" id="WP_172801829.1">
    <property type="nucleotide sequence ID" value="NZ_LIGX01000040.1"/>
</dbReference>
<evidence type="ECO:0000259" key="6">
    <source>
        <dbReference type="Pfam" id="PF19576"/>
    </source>
</evidence>
<dbReference type="STRING" id="1679444.PYTT_2346"/>
<evidence type="ECO:0000313" key="7">
    <source>
        <dbReference type="EMBL" id="SEH98960.1"/>
    </source>
</evidence>
<dbReference type="GO" id="GO:0006629">
    <property type="term" value="P:lipid metabolic process"/>
    <property type="evidence" value="ECO:0007669"/>
    <property type="project" value="UniProtKB-KW"/>
</dbReference>
<evidence type="ECO:0000313" key="8">
    <source>
        <dbReference type="Proteomes" id="UP000176204"/>
    </source>
</evidence>
<dbReference type="InterPro" id="IPR052351">
    <property type="entry name" value="Ornithine_N-alpha-AT"/>
</dbReference>
<dbReference type="GO" id="GO:0016746">
    <property type="term" value="F:acyltransferase activity"/>
    <property type="evidence" value="ECO:0007669"/>
    <property type="project" value="UniProtKB-KW"/>
</dbReference>
<dbReference type="CDD" id="cd07986">
    <property type="entry name" value="LPLAT_ACT14924-like"/>
    <property type="match status" value="1"/>
</dbReference>
<dbReference type="InterPro" id="IPR016181">
    <property type="entry name" value="Acyl_CoA_acyltransferase"/>
</dbReference>
<dbReference type="Pfam" id="PF19576">
    <property type="entry name" value="Acyltransf_2"/>
    <property type="match status" value="1"/>
</dbReference>
<gene>
    <name evidence="7" type="ORF">PYTT_2346</name>
</gene>
<evidence type="ECO:0000256" key="3">
    <source>
        <dbReference type="ARBA" id="ARBA00022679"/>
    </source>
</evidence>
<keyword evidence="8" id="KW-1185">Reference proteome</keyword>
<dbReference type="Proteomes" id="UP000176204">
    <property type="component" value="Chromosome I"/>
</dbReference>
<dbReference type="Gene3D" id="3.40.630.30">
    <property type="match status" value="1"/>
</dbReference>
<protein>
    <submittedName>
        <fullName evidence="7">Acyl-coa n-acyltransferase</fullName>
    </submittedName>
</protein>
<evidence type="ECO:0000256" key="2">
    <source>
        <dbReference type="ARBA" id="ARBA00022516"/>
    </source>
</evidence>
<keyword evidence="3 7" id="KW-0808">Transferase</keyword>
<sequence length="616" mass="68522">MAHARQPKMVDIRDLLGESVHMPAIVASSAERVLGLTRLNNAYAKIVRDMEAGTHENFFSLAVKYLNLRYHLRQGDIDHIPKTGPAIVVANHPHGLSDGLMFGDLLTRVRSDVRIVANEQLTLCKELEPWMIQVDVYGGEEATRKNYTGIKQMLQWLKNGGCIGIFPAGTASSYSHKDKQVTDDPWNTHIASMIRRTKATAVPVYLPGRNSLLFQGISVIKKEARVAFLPREVGRDSRRVHHIMIGKPVSGASLALLPTDDAIVAQLRLRTYLLAKCYEKSRNPFQKKVSKHSRQDAVIPAIPSEELRAEIDALPPENCLVAPESNGWRVYVAASSQIPKVLREIGRLREITFREAGEGTGSSCDLDAYDNHYRHLFLWDGDADKMVGAYRMGLTDEILQQYGVKGLYNAEFFDFSPSALQILAQGLEMGRAFIVPEYQKRPAALSMIWEGIGSYMVRHPQYRYLYGTVSISREYTNLSRSLIVSYLESKEMEKGLCMGVRAYHPPHKMRLNGAELRILPVGLTDSQHLSGVVAEIEDDGKGIPVLLRQYLKLNGKILAFSIDKSFGDVLDCLILVDIYKTPARSLKRYLGAEACAAIQKLSESGVIAGEAATAGS</sequence>
<evidence type="ECO:0000256" key="1">
    <source>
        <dbReference type="ARBA" id="ARBA00005189"/>
    </source>
</evidence>
<keyword evidence="2" id="KW-0444">Lipid biosynthesis</keyword>
<evidence type="ECO:0000256" key="4">
    <source>
        <dbReference type="ARBA" id="ARBA00023098"/>
    </source>
</evidence>
<evidence type="ECO:0000256" key="5">
    <source>
        <dbReference type="ARBA" id="ARBA00023315"/>
    </source>
</evidence>
<reference evidence="8" key="1">
    <citation type="submission" date="2016-09" db="EMBL/GenBank/DDBJ databases">
        <authorList>
            <person name="Koehorst J."/>
        </authorList>
    </citation>
    <scope>NUCLEOTIDE SEQUENCE [LARGE SCALE GENOMIC DNA]</scope>
</reference>
<keyword evidence="4" id="KW-0443">Lipid metabolism</keyword>
<dbReference type="PANTHER" id="PTHR37323:SF1">
    <property type="entry name" value="L-ORNITHINE N(ALPHA)-ACYLTRANSFERASE"/>
    <property type="match status" value="1"/>
</dbReference>
<proteinExistence type="predicted"/>
<dbReference type="SUPFAM" id="SSF69593">
    <property type="entry name" value="Glycerol-3-phosphate (1)-acyltransferase"/>
    <property type="match status" value="1"/>
</dbReference>
<name>A0A1H6MBT5_9BACT</name>
<dbReference type="InterPro" id="IPR045746">
    <property type="entry name" value="ACT14924-like_Acyltransf_dom"/>
</dbReference>
<dbReference type="KEGG" id="agl:PYTT_2346"/>